<dbReference type="PANTHER" id="PTHR11777">
    <property type="entry name" value="ALANYL-TRNA SYNTHETASE"/>
    <property type="match status" value="1"/>
</dbReference>
<evidence type="ECO:0000259" key="15">
    <source>
        <dbReference type="PROSITE" id="PS50860"/>
    </source>
</evidence>
<dbReference type="EC" id="6.1.1.7" evidence="2"/>
<dbReference type="Proteomes" id="UP001519460">
    <property type="component" value="Unassembled WGS sequence"/>
</dbReference>
<accession>A0ABD0LJZ7</accession>
<keyword evidence="4 14" id="KW-0820">tRNA-binding</keyword>
<dbReference type="Gene3D" id="2.40.30.130">
    <property type="match status" value="1"/>
</dbReference>
<keyword evidence="17" id="KW-1185">Reference proteome</keyword>
<dbReference type="PROSITE" id="PS50860">
    <property type="entry name" value="AA_TRNA_LIGASE_II_ALA"/>
    <property type="match status" value="1"/>
</dbReference>
<evidence type="ECO:0000256" key="1">
    <source>
        <dbReference type="ARBA" id="ARBA00008429"/>
    </source>
</evidence>
<comment type="function">
    <text evidence="14">Catalyzes the attachment of alanine to tRNA(Ala) in a two-step reaction: alanine is first activated by ATP to form Ala-AMP and then transferred to the acceptor end of tRNA(Ala). Also edits incorrectly charged tRNA(Ala) via its editing domain.</text>
</comment>
<proteinExistence type="inferred from homology"/>
<dbReference type="SUPFAM" id="SSF50447">
    <property type="entry name" value="Translation proteins"/>
    <property type="match status" value="1"/>
</dbReference>
<dbReference type="Gene3D" id="3.30.980.10">
    <property type="entry name" value="Threonyl-trna Synthetase, Chain A, domain 2"/>
    <property type="match status" value="2"/>
</dbReference>
<dbReference type="GO" id="GO:0005524">
    <property type="term" value="F:ATP binding"/>
    <property type="evidence" value="ECO:0007669"/>
    <property type="project" value="UniProtKB-UniRule"/>
</dbReference>
<dbReference type="CDD" id="cd00673">
    <property type="entry name" value="AlaRS_core"/>
    <property type="match status" value="1"/>
</dbReference>
<dbReference type="AlphaFoldDB" id="A0ABD0LJZ7"/>
<dbReference type="FunFam" id="3.30.930.10:FF:000011">
    <property type="entry name" value="Alanine--tRNA ligase, cytoplasmic"/>
    <property type="match status" value="1"/>
</dbReference>
<evidence type="ECO:0000313" key="16">
    <source>
        <dbReference type="EMBL" id="KAK7499284.1"/>
    </source>
</evidence>
<name>A0ABD0LJZ7_9CAEN</name>
<dbReference type="Gene3D" id="3.30.930.10">
    <property type="entry name" value="Bira Bifunctional Protein, Domain 2"/>
    <property type="match status" value="1"/>
</dbReference>
<evidence type="ECO:0000256" key="9">
    <source>
        <dbReference type="ARBA" id="ARBA00022840"/>
    </source>
</evidence>
<gene>
    <name evidence="16" type="ORF">BaRGS_00009544</name>
</gene>
<dbReference type="HAMAP" id="MF_00036_B">
    <property type="entry name" value="Ala_tRNA_synth_B"/>
    <property type="match status" value="1"/>
</dbReference>
<evidence type="ECO:0000256" key="5">
    <source>
        <dbReference type="ARBA" id="ARBA00022598"/>
    </source>
</evidence>
<comment type="domain">
    <text evidence="14">Consists of three domains; the N-terminal catalytic domain, the editing domain and the C-terminal C-Ala domain. The editing domain removes incorrectly charged amino acids, while the C-Ala domain, along with tRNA(Ala), serves as a bridge to cooperatively bring together the editing and aminoacylation centers thus stimulating deacylation of misacylated tRNAs.</text>
</comment>
<comment type="similarity">
    <text evidence="1">Belongs to the class-II aminoacyl-tRNA synthetase family. Alax-L subfamily.</text>
</comment>
<evidence type="ECO:0000256" key="6">
    <source>
        <dbReference type="ARBA" id="ARBA00022723"/>
    </source>
</evidence>
<keyword evidence="5 14" id="KW-0436">Ligase</keyword>
<dbReference type="InterPro" id="IPR009000">
    <property type="entry name" value="Transl_B-barrel_sf"/>
</dbReference>
<feature type="domain" description="Alanyl-transfer RNA synthetases family profile" evidence="15">
    <location>
        <begin position="24"/>
        <end position="724"/>
    </location>
</feature>
<evidence type="ECO:0000256" key="11">
    <source>
        <dbReference type="ARBA" id="ARBA00022917"/>
    </source>
</evidence>
<keyword evidence="8" id="KW-0862">Zinc</keyword>
<dbReference type="InterPro" id="IPR023033">
    <property type="entry name" value="Ala_tRNA_ligase_euk/bac"/>
</dbReference>
<dbReference type="EMBL" id="JACVVK020000045">
    <property type="protein sequence ID" value="KAK7499284.1"/>
    <property type="molecule type" value="Genomic_DNA"/>
</dbReference>
<keyword evidence="6" id="KW-0479">Metal-binding</keyword>
<evidence type="ECO:0000313" key="17">
    <source>
        <dbReference type="Proteomes" id="UP001519460"/>
    </source>
</evidence>
<keyword evidence="9 14" id="KW-0067">ATP-binding</keyword>
<dbReference type="PRINTS" id="PR00980">
    <property type="entry name" value="TRNASYNTHALA"/>
</dbReference>
<dbReference type="InterPro" id="IPR002318">
    <property type="entry name" value="Ala-tRNA-lgiase_IIc"/>
</dbReference>
<dbReference type="GO" id="GO:0004813">
    <property type="term" value="F:alanine-tRNA ligase activity"/>
    <property type="evidence" value="ECO:0007669"/>
    <property type="project" value="UniProtKB-UniRule"/>
</dbReference>
<dbReference type="GO" id="GO:0006412">
    <property type="term" value="P:translation"/>
    <property type="evidence" value="ECO:0007669"/>
    <property type="project" value="UniProtKB-KW"/>
</dbReference>
<dbReference type="SUPFAM" id="SSF55186">
    <property type="entry name" value="ThrRS/AlaRS common domain"/>
    <property type="match status" value="1"/>
</dbReference>
<dbReference type="InterPro" id="IPR012947">
    <property type="entry name" value="tRNA_SAD"/>
</dbReference>
<evidence type="ECO:0000256" key="8">
    <source>
        <dbReference type="ARBA" id="ARBA00022833"/>
    </source>
</evidence>
<dbReference type="SUPFAM" id="SSF101353">
    <property type="entry name" value="Putative anticodon-binding domain of alanyl-tRNA synthetase (AlaRS)"/>
    <property type="match status" value="1"/>
</dbReference>
<dbReference type="SUPFAM" id="SSF55681">
    <property type="entry name" value="Class II aaRS and biotin synthetases"/>
    <property type="match status" value="1"/>
</dbReference>
<dbReference type="InterPro" id="IPR045864">
    <property type="entry name" value="aa-tRNA-synth_II/BPL/LPL"/>
</dbReference>
<keyword evidence="11 14" id="KW-0648">Protein biosynthesis</keyword>
<protein>
    <recommendedName>
        <fullName evidence="3">Alanine--tRNA ligase</fullName>
        <ecNumber evidence="2">6.1.1.7</ecNumber>
    </recommendedName>
</protein>
<comment type="caution">
    <text evidence="14">Lacks conserved residue(s) required for the propagation of feature annotation.</text>
</comment>
<evidence type="ECO:0000256" key="13">
    <source>
        <dbReference type="ARBA" id="ARBA00048300"/>
    </source>
</evidence>
<keyword evidence="10 14" id="KW-0694">RNA-binding</keyword>
<dbReference type="InterPro" id="IPR018162">
    <property type="entry name" value="Ala-tRNA-ligase_IIc_anticod-bd"/>
</dbReference>
<comment type="catalytic activity">
    <reaction evidence="13 14">
        <text>tRNA(Ala) + L-alanine + ATP = L-alanyl-tRNA(Ala) + AMP + diphosphate</text>
        <dbReference type="Rhea" id="RHEA:12540"/>
        <dbReference type="Rhea" id="RHEA-COMP:9657"/>
        <dbReference type="Rhea" id="RHEA-COMP:9923"/>
        <dbReference type="ChEBI" id="CHEBI:30616"/>
        <dbReference type="ChEBI" id="CHEBI:33019"/>
        <dbReference type="ChEBI" id="CHEBI:57972"/>
        <dbReference type="ChEBI" id="CHEBI:78442"/>
        <dbReference type="ChEBI" id="CHEBI:78497"/>
        <dbReference type="ChEBI" id="CHEBI:456215"/>
        <dbReference type="EC" id="6.1.1.7"/>
    </reaction>
</comment>
<dbReference type="InterPro" id="IPR018164">
    <property type="entry name" value="Ala-tRNA-synth_IIc_N"/>
</dbReference>
<dbReference type="InterPro" id="IPR018165">
    <property type="entry name" value="Ala-tRNA-synth_IIc_core"/>
</dbReference>
<evidence type="ECO:0000256" key="2">
    <source>
        <dbReference type="ARBA" id="ARBA00013168"/>
    </source>
</evidence>
<dbReference type="NCBIfam" id="TIGR00344">
    <property type="entry name" value="alaS"/>
    <property type="match status" value="1"/>
</dbReference>
<comment type="subunit">
    <text evidence="14">Monomer.</text>
</comment>
<organism evidence="16 17">
    <name type="scientific">Batillaria attramentaria</name>
    <dbReference type="NCBI Taxonomy" id="370345"/>
    <lineage>
        <taxon>Eukaryota</taxon>
        <taxon>Metazoa</taxon>
        <taxon>Spiralia</taxon>
        <taxon>Lophotrochozoa</taxon>
        <taxon>Mollusca</taxon>
        <taxon>Gastropoda</taxon>
        <taxon>Caenogastropoda</taxon>
        <taxon>Sorbeoconcha</taxon>
        <taxon>Cerithioidea</taxon>
        <taxon>Batillariidae</taxon>
        <taxon>Batillaria</taxon>
    </lineage>
</organism>
<keyword evidence="12 14" id="KW-0030">Aminoacyl-tRNA synthetase</keyword>
<evidence type="ECO:0000256" key="4">
    <source>
        <dbReference type="ARBA" id="ARBA00022555"/>
    </source>
</evidence>
<comment type="caution">
    <text evidence="16">The sequence shown here is derived from an EMBL/GenBank/DDBJ whole genome shotgun (WGS) entry which is preliminary data.</text>
</comment>
<dbReference type="GO" id="GO:0008270">
    <property type="term" value="F:zinc ion binding"/>
    <property type="evidence" value="ECO:0007669"/>
    <property type="project" value="UniProtKB-UniRule"/>
</dbReference>
<dbReference type="InterPro" id="IPR018163">
    <property type="entry name" value="Thr/Ala-tRNA-synth_IIc_edit"/>
</dbReference>
<dbReference type="Pfam" id="PF01411">
    <property type="entry name" value="tRNA-synt_2c"/>
    <property type="match status" value="1"/>
</dbReference>
<keyword evidence="7 14" id="KW-0547">Nucleotide-binding</keyword>
<evidence type="ECO:0000256" key="14">
    <source>
        <dbReference type="HAMAP-Rule" id="MF_03133"/>
    </source>
</evidence>
<dbReference type="GO" id="GO:0000049">
    <property type="term" value="F:tRNA binding"/>
    <property type="evidence" value="ECO:0007669"/>
    <property type="project" value="UniProtKB-KW"/>
</dbReference>
<sequence length="916" mass="102078">MFPLCKHVHPAACSLLVRCKRLHWSSSEVRSTFLQYFQNHDHLFVPSSSAIPHKGQGTYFTNAGMNQFKPVFLGTVDPRSEMATYRRVVNSQKCIRVGGKHNDLAEVGCDLTHHTFFEMLGNWSFGDYFKEEACKMAYELLTKEYKLPVERLCFTYFGGNTDLNLSPDTQCQDIWRSLGVPSDHILPFGMKDNFWDMGNTGPCGPCTEIHYDHVRPHAAGHLVNANSPDVVEIWNLVFMQYERHEDGSLSPLPSQHVDTGMGLERMLAVMNGSHSNYDSDLFTPLFDTIQKASGAPAYSGRVGADDAAGVDMAYRVLADHARMYTVAITDGLMPSRHGLGHKLRQLIYRCVRYTQKVFHTDPHLLCVLVDLVADSLGAAYPEIQQRKELVKAAVAITTENYLQLQKEARQSFQKMLRQEQCKHLTGERVLEITEGRYGCAVPLEMLQDLAEEHDVSVDVADFEHRLEKSKEQQNTAPLTAREVFSHSCFETLQQRDVLPTDDSFKYIYSSTQSGYDFSALDNIPCKVVGLVQGSDIIPATVEDTEVAVILDKTCFYAEGGGQAADVGVLVSESGRFEVKDVRQYHGYIVHFGKQVQGTLCEGQQVQPVLRQTERVECMRNHTATHLLQAALRKHLGQSVTQQGSNVRADRLTFDFLCLEYPAEVTLVCIGGDHNTVSKELCGGTHVMNTGDIQDFCITRVSSVSEGVRRVFAVTGHKAVEAHERGAELSELCKDFEGAVATKMCRAAELQEKSQRIRQMTLEELLPHAVRNHAISVIETLAQEVAATANREKQVLLREKVESLLQSDRDAAFLLYSMNFDGKQMLKAVSSLEADRPVGLVSCDKKSSVALIIWPQDLAPENSEAEIKEVLGNSNPAKFKAATSKSGASILLATVKGRDLGGWLSERVRQVLESTSR</sequence>
<evidence type="ECO:0000256" key="12">
    <source>
        <dbReference type="ARBA" id="ARBA00023146"/>
    </source>
</evidence>
<dbReference type="PANTHER" id="PTHR11777:SF9">
    <property type="entry name" value="ALANINE--TRNA LIGASE, CYTOPLASMIC"/>
    <property type="match status" value="1"/>
</dbReference>
<dbReference type="InterPro" id="IPR050058">
    <property type="entry name" value="Ala-tRNA_ligase"/>
</dbReference>
<reference evidence="16 17" key="1">
    <citation type="journal article" date="2023" name="Sci. Data">
        <title>Genome assembly of the Korean intertidal mud-creeper Batillaria attramentaria.</title>
        <authorList>
            <person name="Patra A.K."/>
            <person name="Ho P.T."/>
            <person name="Jun S."/>
            <person name="Lee S.J."/>
            <person name="Kim Y."/>
            <person name="Won Y.J."/>
        </authorList>
    </citation>
    <scope>NUCLEOTIDE SEQUENCE [LARGE SCALE GENOMIC DNA]</scope>
    <source>
        <strain evidence="16">Wonlab-2016</strain>
    </source>
</reference>
<evidence type="ECO:0000256" key="3">
    <source>
        <dbReference type="ARBA" id="ARBA00017959"/>
    </source>
</evidence>
<dbReference type="Pfam" id="PF07973">
    <property type="entry name" value="tRNA_SAD"/>
    <property type="match status" value="1"/>
</dbReference>
<evidence type="ECO:0000256" key="10">
    <source>
        <dbReference type="ARBA" id="ARBA00022884"/>
    </source>
</evidence>
<evidence type="ECO:0000256" key="7">
    <source>
        <dbReference type="ARBA" id="ARBA00022741"/>
    </source>
</evidence>
<dbReference type="SMART" id="SM00863">
    <property type="entry name" value="tRNA_SAD"/>
    <property type="match status" value="1"/>
</dbReference>